<accession>A0AAN6M5N6</accession>
<feature type="domain" description="Rhodopsin" evidence="7">
    <location>
        <begin position="39"/>
        <end position="281"/>
    </location>
</feature>
<dbReference type="EMBL" id="WVTA01000003">
    <property type="protein sequence ID" value="KAK3214741.1"/>
    <property type="molecule type" value="Genomic_DNA"/>
</dbReference>
<keyword evidence="9" id="KW-1185">Reference proteome</keyword>
<protein>
    <recommendedName>
        <fullName evidence="7">Rhodopsin domain-containing protein</fullName>
    </recommendedName>
</protein>
<feature type="transmembrane region" description="Helical" evidence="6">
    <location>
        <begin position="20"/>
        <end position="42"/>
    </location>
</feature>
<evidence type="ECO:0000256" key="1">
    <source>
        <dbReference type="ARBA" id="ARBA00004141"/>
    </source>
</evidence>
<evidence type="ECO:0000256" key="6">
    <source>
        <dbReference type="SAM" id="Phobius"/>
    </source>
</evidence>
<dbReference type="GO" id="GO:0016020">
    <property type="term" value="C:membrane"/>
    <property type="evidence" value="ECO:0007669"/>
    <property type="project" value="UniProtKB-SubCell"/>
</dbReference>
<dbReference type="Pfam" id="PF20684">
    <property type="entry name" value="Fung_rhodopsin"/>
    <property type="match status" value="1"/>
</dbReference>
<organism evidence="8 9">
    <name type="scientific">Pseudopithomyces chartarum</name>
    <dbReference type="NCBI Taxonomy" id="1892770"/>
    <lineage>
        <taxon>Eukaryota</taxon>
        <taxon>Fungi</taxon>
        <taxon>Dikarya</taxon>
        <taxon>Ascomycota</taxon>
        <taxon>Pezizomycotina</taxon>
        <taxon>Dothideomycetes</taxon>
        <taxon>Pleosporomycetidae</taxon>
        <taxon>Pleosporales</taxon>
        <taxon>Massarineae</taxon>
        <taxon>Didymosphaeriaceae</taxon>
        <taxon>Pseudopithomyces</taxon>
    </lineage>
</organism>
<keyword evidence="4 6" id="KW-0472">Membrane</keyword>
<keyword evidence="2 6" id="KW-0812">Transmembrane</keyword>
<feature type="transmembrane region" description="Helical" evidence="6">
    <location>
        <begin position="54"/>
        <end position="74"/>
    </location>
</feature>
<feature type="transmembrane region" description="Helical" evidence="6">
    <location>
        <begin position="219"/>
        <end position="238"/>
    </location>
</feature>
<dbReference type="InterPro" id="IPR049326">
    <property type="entry name" value="Rhodopsin_dom_fungi"/>
</dbReference>
<name>A0AAN6M5N6_9PLEO</name>
<evidence type="ECO:0000256" key="4">
    <source>
        <dbReference type="ARBA" id="ARBA00023136"/>
    </source>
</evidence>
<evidence type="ECO:0000313" key="8">
    <source>
        <dbReference type="EMBL" id="KAK3214741.1"/>
    </source>
</evidence>
<evidence type="ECO:0000259" key="7">
    <source>
        <dbReference type="Pfam" id="PF20684"/>
    </source>
</evidence>
<keyword evidence="3 6" id="KW-1133">Transmembrane helix</keyword>
<comment type="similarity">
    <text evidence="5">Belongs to the SAT4 family.</text>
</comment>
<feature type="transmembrane region" description="Helical" evidence="6">
    <location>
        <begin position="181"/>
        <end position="207"/>
    </location>
</feature>
<feature type="transmembrane region" description="Helical" evidence="6">
    <location>
        <begin position="136"/>
        <end position="161"/>
    </location>
</feature>
<reference evidence="8 9" key="1">
    <citation type="submission" date="2021-02" db="EMBL/GenBank/DDBJ databases">
        <title>Genome assembly of Pseudopithomyces chartarum.</title>
        <authorList>
            <person name="Jauregui R."/>
            <person name="Singh J."/>
            <person name="Voisey C."/>
        </authorList>
    </citation>
    <scope>NUCLEOTIDE SEQUENCE [LARGE SCALE GENOMIC DNA]</scope>
    <source>
        <strain evidence="8 9">AGR01</strain>
    </source>
</reference>
<evidence type="ECO:0000313" key="9">
    <source>
        <dbReference type="Proteomes" id="UP001280581"/>
    </source>
</evidence>
<proteinExistence type="inferred from homology"/>
<feature type="transmembrane region" description="Helical" evidence="6">
    <location>
        <begin position="100"/>
        <end position="124"/>
    </location>
</feature>
<comment type="subcellular location">
    <subcellularLocation>
        <location evidence="1">Membrane</location>
        <topology evidence="1">Multi-pass membrane protein</topology>
    </subcellularLocation>
</comment>
<dbReference type="PANTHER" id="PTHR33048:SF47">
    <property type="entry name" value="INTEGRAL MEMBRANE PROTEIN-RELATED"/>
    <property type="match status" value="1"/>
</dbReference>
<evidence type="ECO:0000256" key="3">
    <source>
        <dbReference type="ARBA" id="ARBA00022989"/>
    </source>
</evidence>
<dbReference type="Proteomes" id="UP001280581">
    <property type="component" value="Unassembled WGS sequence"/>
</dbReference>
<gene>
    <name evidence="8" type="ORF">GRF29_19g1186724</name>
</gene>
<sequence>MAPAQVFGPPEQPPNSLWKMSIVTQVLCLVVSAVLIFMRCYVRLGFSQPPKSWLLEDWLVVISFGGMIGFIVLVSKTANHSAGAHIEFIPNHKLMVAIQFYFWLSSVIYGPVILSIKLSILLLYRRLLVTMRYSLLWFLVNGLGAFCILYYLINTFVRIFACIPMRKSWDLSAPGHCLNHNVNIVISGVFNILSDVAILAIPIIASFNLRVKWKKKCRVCGLLSFGAMAPFMSIMGLVVRYKLHNSEDFIFIYLQLHLCVMAEMAIGIICVCLPLVPPLCRKERRVDLRNLKLDNADLDIPPPAEAQRYRSTMVAREEHNMLDANHRAAADERGHGTTGLIDFLALAGRIDDEVGGEPGHELQQLRGYTRGMAQTRFPGRPFEVVIPTC</sequence>
<feature type="transmembrane region" description="Helical" evidence="6">
    <location>
        <begin position="250"/>
        <end position="276"/>
    </location>
</feature>
<dbReference type="InterPro" id="IPR052337">
    <property type="entry name" value="SAT4-like"/>
</dbReference>
<dbReference type="AlphaFoldDB" id="A0AAN6M5N6"/>
<evidence type="ECO:0000256" key="5">
    <source>
        <dbReference type="ARBA" id="ARBA00038359"/>
    </source>
</evidence>
<comment type="caution">
    <text evidence="8">The sequence shown here is derived from an EMBL/GenBank/DDBJ whole genome shotgun (WGS) entry which is preliminary data.</text>
</comment>
<evidence type="ECO:0000256" key="2">
    <source>
        <dbReference type="ARBA" id="ARBA00022692"/>
    </source>
</evidence>
<dbReference type="PANTHER" id="PTHR33048">
    <property type="entry name" value="PTH11-LIKE INTEGRAL MEMBRANE PROTEIN (AFU_ORTHOLOGUE AFUA_5G11245)"/>
    <property type="match status" value="1"/>
</dbReference>